<sequence>MNDILKVADFILIYFLINLWIGDFFAIRKVGKSSATISKLLKKDARALKLALENTPNLTAEAQVLAAKKIRIINRWYFLANKTGTMIFILALQQGLVIFAKQNWGLITIEIMMLVICGFILAADFRVNIVRSQLEKALKPYEDRLWFEYRLRS</sequence>
<keyword evidence="1" id="KW-0812">Transmembrane</keyword>
<keyword evidence="3" id="KW-1185">Reference proteome</keyword>
<dbReference type="EMBL" id="BNJR01000004">
    <property type="protein sequence ID" value="GHP12779.1"/>
    <property type="molecule type" value="Genomic_DNA"/>
</dbReference>
<feature type="transmembrane region" description="Helical" evidence="1">
    <location>
        <begin position="104"/>
        <end position="123"/>
    </location>
</feature>
<evidence type="ECO:0000256" key="1">
    <source>
        <dbReference type="SAM" id="Phobius"/>
    </source>
</evidence>
<feature type="transmembrane region" description="Helical" evidence="1">
    <location>
        <begin position="6"/>
        <end position="27"/>
    </location>
</feature>
<dbReference type="Proteomes" id="UP000604765">
    <property type="component" value="Unassembled WGS sequence"/>
</dbReference>
<feature type="transmembrane region" description="Helical" evidence="1">
    <location>
        <begin position="76"/>
        <end position="98"/>
    </location>
</feature>
<gene>
    <name evidence="2" type="ORF">YK48G_02040</name>
</gene>
<reference evidence="2 3" key="1">
    <citation type="journal article" date="2021" name="Int. J. Syst. Evol. Microbiol.">
        <title>Lentilactobacillus fungorum sp. nov., isolated from spent mushroom substrates.</title>
        <authorList>
            <person name="Tohno M."/>
            <person name="Tanizawa Y."/>
            <person name="Kojima Y."/>
            <person name="Sakamoto M."/>
            <person name="Ohkuma M."/>
            <person name="Kobayashi H."/>
        </authorList>
    </citation>
    <scope>NUCLEOTIDE SEQUENCE [LARGE SCALE GENOMIC DNA]</scope>
    <source>
        <strain evidence="2 3">YK48G</strain>
    </source>
</reference>
<evidence type="ECO:0000313" key="2">
    <source>
        <dbReference type="EMBL" id="GHP12779.1"/>
    </source>
</evidence>
<organism evidence="2 3">
    <name type="scientific">Lentilactobacillus fungorum</name>
    <dbReference type="NCBI Taxonomy" id="2201250"/>
    <lineage>
        <taxon>Bacteria</taxon>
        <taxon>Bacillati</taxon>
        <taxon>Bacillota</taxon>
        <taxon>Bacilli</taxon>
        <taxon>Lactobacillales</taxon>
        <taxon>Lactobacillaceae</taxon>
        <taxon>Lentilactobacillus</taxon>
    </lineage>
</organism>
<evidence type="ECO:0008006" key="4">
    <source>
        <dbReference type="Google" id="ProtNLM"/>
    </source>
</evidence>
<protein>
    <recommendedName>
        <fullName evidence="4">DUF2721 domain-containing protein</fullName>
    </recommendedName>
</protein>
<accession>A0ABQ3VWR0</accession>
<evidence type="ECO:0000313" key="3">
    <source>
        <dbReference type="Proteomes" id="UP000604765"/>
    </source>
</evidence>
<dbReference type="RefSeq" id="WP_203628841.1">
    <property type="nucleotide sequence ID" value="NZ_BNJR01000004.1"/>
</dbReference>
<keyword evidence="1" id="KW-0472">Membrane</keyword>
<proteinExistence type="predicted"/>
<name>A0ABQ3VWR0_9LACO</name>
<keyword evidence="1" id="KW-1133">Transmembrane helix</keyword>
<comment type="caution">
    <text evidence="2">The sequence shown here is derived from an EMBL/GenBank/DDBJ whole genome shotgun (WGS) entry which is preliminary data.</text>
</comment>